<dbReference type="EMBL" id="QWET01000005">
    <property type="protein sequence ID" value="RIH65640.1"/>
    <property type="molecule type" value="Genomic_DNA"/>
</dbReference>
<dbReference type="Proteomes" id="UP000266441">
    <property type="component" value="Unassembled WGS sequence"/>
</dbReference>
<accession>A0A399D5C9</accession>
<proteinExistence type="predicted"/>
<reference evidence="1 2" key="1">
    <citation type="journal article" date="2015" name="Int. J. Syst. Evol. Microbiol.">
        <title>Mariniphaga sediminis sp. nov., isolated from coastal sediment.</title>
        <authorList>
            <person name="Wang F.Q."/>
            <person name="Shen Q.Y."/>
            <person name="Chen G.J."/>
            <person name="Du Z.J."/>
        </authorList>
    </citation>
    <scope>NUCLEOTIDE SEQUENCE [LARGE SCALE GENOMIC DNA]</scope>
    <source>
        <strain evidence="1 2">SY21</strain>
    </source>
</reference>
<comment type="caution">
    <text evidence="1">The sequence shown here is derived from an EMBL/GenBank/DDBJ whole genome shotgun (WGS) entry which is preliminary data.</text>
</comment>
<evidence type="ECO:0000313" key="1">
    <source>
        <dbReference type="EMBL" id="RIH65640.1"/>
    </source>
</evidence>
<dbReference type="AlphaFoldDB" id="A0A399D5C9"/>
<sequence length="132" mass="15540">MGVGFCFWTSCFFYPPTFSHKLRLTRKIRWSNLFSDTFSINIFMPYQADFTLWLSPKSKQKTQGCVRFTRKNYVLPAKITETRRTSSNSSNFLTPCSLVFRLTDRGHRSDVLAINVRMLTSLFYQFLTSVYK</sequence>
<organism evidence="1 2">
    <name type="scientific">Mariniphaga sediminis</name>
    <dbReference type="NCBI Taxonomy" id="1628158"/>
    <lineage>
        <taxon>Bacteria</taxon>
        <taxon>Pseudomonadati</taxon>
        <taxon>Bacteroidota</taxon>
        <taxon>Bacteroidia</taxon>
        <taxon>Marinilabiliales</taxon>
        <taxon>Prolixibacteraceae</taxon>
        <taxon>Mariniphaga</taxon>
    </lineage>
</organism>
<evidence type="ECO:0000313" key="2">
    <source>
        <dbReference type="Proteomes" id="UP000266441"/>
    </source>
</evidence>
<keyword evidence="2" id="KW-1185">Reference proteome</keyword>
<protein>
    <submittedName>
        <fullName evidence="1">Uncharacterized protein</fullName>
    </submittedName>
</protein>
<name>A0A399D5C9_9BACT</name>
<gene>
    <name evidence="1" type="ORF">D1164_08210</name>
</gene>